<dbReference type="SUPFAM" id="SSF52777">
    <property type="entry name" value="CoA-dependent acyltransferases"/>
    <property type="match status" value="1"/>
</dbReference>
<dbReference type="eggNOG" id="COG0508">
    <property type="taxonomic scope" value="Bacteria"/>
</dbReference>
<protein>
    <recommendedName>
        <fullName evidence="3">Acyltransferase</fullName>
    </recommendedName>
</protein>
<reference evidence="1 2" key="1">
    <citation type="submission" date="2006-01" db="EMBL/GenBank/DDBJ databases">
        <title>Complete sequence of Rhodopseudomonas palustris HaA2.</title>
        <authorList>
            <consortium name="US DOE Joint Genome Institute"/>
            <person name="Copeland A."/>
            <person name="Lucas S."/>
            <person name="Lapidus A."/>
            <person name="Barry K."/>
            <person name="Detter J.C."/>
            <person name="Glavina T."/>
            <person name="Hammon N."/>
            <person name="Israni S."/>
            <person name="Pitluck S."/>
            <person name="Chain P."/>
            <person name="Malfatti S."/>
            <person name="Shin M."/>
            <person name="Vergez L."/>
            <person name="Schmutz J."/>
            <person name="Larimer F."/>
            <person name="Land M."/>
            <person name="Hauser L."/>
            <person name="Pelletier D.A."/>
            <person name="Kyrpides N."/>
            <person name="Anderson I."/>
            <person name="Oda Y."/>
            <person name="Harwood C.S."/>
            <person name="Richardson P."/>
        </authorList>
    </citation>
    <scope>NUCLEOTIDE SEQUENCE [LARGE SCALE GENOMIC DNA]</scope>
    <source>
        <strain evidence="1 2">HaA2</strain>
    </source>
</reference>
<dbReference type="STRING" id="316058.RPB_3696"/>
<dbReference type="KEGG" id="rpb:RPB_3696"/>
<sequence length="261" mass="28802">MRGTIRRIPLRRRLVADLMWASEGVPLITYQRRLGLAPLAQARARLTSPPGFAAIIAKAFALVAREQPVLRTLVMDFPWSHFYELPRCVGVIAIARQIDGEDCVLAQKVVAPDELSLACVDGLIREAQSAPVEEVPMFRKMMRISALPWPLRRFIWWGGLSLARQRANYFGSFGLSSVSAIGAGDLYPISPGPYMLSFGRLDEDGGLDMVIRFDHRLIDAAPIARIMTRLEQVLNTAITSELQAMQRGPAAAKPPVRAVGA</sequence>
<proteinExistence type="predicted"/>
<dbReference type="EMBL" id="CP000250">
    <property type="protein sequence ID" value="ABD08391.1"/>
    <property type="molecule type" value="Genomic_DNA"/>
</dbReference>
<dbReference type="Proteomes" id="UP000008809">
    <property type="component" value="Chromosome"/>
</dbReference>
<organism evidence="1 2">
    <name type="scientific">Rhodopseudomonas palustris (strain HaA2)</name>
    <dbReference type="NCBI Taxonomy" id="316058"/>
    <lineage>
        <taxon>Bacteria</taxon>
        <taxon>Pseudomonadati</taxon>
        <taxon>Pseudomonadota</taxon>
        <taxon>Alphaproteobacteria</taxon>
        <taxon>Hyphomicrobiales</taxon>
        <taxon>Nitrobacteraceae</taxon>
        <taxon>Rhodopseudomonas</taxon>
    </lineage>
</organism>
<evidence type="ECO:0000313" key="2">
    <source>
        <dbReference type="Proteomes" id="UP000008809"/>
    </source>
</evidence>
<name>Q2ITR9_RHOP2</name>
<gene>
    <name evidence="1" type="ordered locus">RPB_3696</name>
</gene>
<dbReference type="OrthoDB" id="8059310at2"/>
<dbReference type="HOGENOM" id="CLU_1065174_0_0_5"/>
<keyword evidence="2" id="KW-1185">Reference proteome</keyword>
<dbReference type="InterPro" id="IPR023213">
    <property type="entry name" value="CAT-like_dom_sf"/>
</dbReference>
<evidence type="ECO:0008006" key="3">
    <source>
        <dbReference type="Google" id="ProtNLM"/>
    </source>
</evidence>
<evidence type="ECO:0000313" key="1">
    <source>
        <dbReference type="EMBL" id="ABD08391.1"/>
    </source>
</evidence>
<accession>Q2ITR9</accession>
<dbReference type="AlphaFoldDB" id="Q2ITR9"/>
<dbReference type="RefSeq" id="WP_011442575.1">
    <property type="nucleotide sequence ID" value="NC_007778.1"/>
</dbReference>
<dbReference type="Gene3D" id="3.30.559.10">
    <property type="entry name" value="Chloramphenicol acetyltransferase-like domain"/>
    <property type="match status" value="1"/>
</dbReference>